<evidence type="ECO:0000313" key="8">
    <source>
        <dbReference type="EMBL" id="CAB4315284.1"/>
    </source>
</evidence>
<keyword evidence="1 6" id="KW-0812">Transmembrane</keyword>
<keyword evidence="9" id="KW-1185">Reference proteome</keyword>
<evidence type="ECO:0000256" key="4">
    <source>
        <dbReference type="ARBA" id="ARBA00022989"/>
    </source>
</evidence>
<keyword evidence="5 6" id="KW-0472">Membrane</keyword>
<dbReference type="Proteomes" id="UP000507245">
    <property type="component" value="Unassembled WGS sequence"/>
</dbReference>
<dbReference type="InterPro" id="IPR027417">
    <property type="entry name" value="P-loop_NTPase"/>
</dbReference>
<dbReference type="InterPro" id="IPR050173">
    <property type="entry name" value="ABC_transporter_C-like"/>
</dbReference>
<feature type="domain" description="ABC transporter" evidence="7">
    <location>
        <begin position="182"/>
        <end position="245"/>
    </location>
</feature>
<evidence type="ECO:0000256" key="3">
    <source>
        <dbReference type="ARBA" id="ARBA00022840"/>
    </source>
</evidence>
<evidence type="ECO:0000259" key="7">
    <source>
        <dbReference type="Pfam" id="PF00005"/>
    </source>
</evidence>
<feature type="transmembrane region" description="Helical" evidence="6">
    <location>
        <begin position="29"/>
        <end position="48"/>
    </location>
</feature>
<name>A0A6J5XW81_PRUAR</name>
<dbReference type="GO" id="GO:0016887">
    <property type="term" value="F:ATP hydrolysis activity"/>
    <property type="evidence" value="ECO:0007669"/>
    <property type="project" value="InterPro"/>
</dbReference>
<dbReference type="OrthoDB" id="1726658at2759"/>
<dbReference type="SUPFAM" id="SSF52540">
    <property type="entry name" value="P-loop containing nucleoside triphosphate hydrolases"/>
    <property type="match status" value="1"/>
</dbReference>
<evidence type="ECO:0000256" key="1">
    <source>
        <dbReference type="ARBA" id="ARBA00022692"/>
    </source>
</evidence>
<dbReference type="Pfam" id="PF00005">
    <property type="entry name" value="ABC_tran"/>
    <property type="match status" value="1"/>
</dbReference>
<reference evidence="9" key="1">
    <citation type="journal article" date="2020" name="Genome Biol.">
        <title>Gamete binning: chromosome-level and haplotype-resolved genome assembly enabled by high-throughput single-cell sequencing of gamete genomes.</title>
        <authorList>
            <person name="Campoy J.A."/>
            <person name="Sun H."/>
            <person name="Goel M."/>
            <person name="Jiao W.-B."/>
            <person name="Folz-Donahue K."/>
            <person name="Wang N."/>
            <person name="Rubio M."/>
            <person name="Liu C."/>
            <person name="Kukat C."/>
            <person name="Ruiz D."/>
            <person name="Huettel B."/>
            <person name="Schneeberger K."/>
        </authorList>
    </citation>
    <scope>NUCLEOTIDE SEQUENCE [LARGE SCALE GENOMIC DNA]</scope>
    <source>
        <strain evidence="9">cv. Rojo Pasion</strain>
    </source>
</reference>
<dbReference type="AlphaFoldDB" id="A0A6J5XW81"/>
<sequence length="262" mass="28467">MENAGTVEEHVEGKEDSKKLMSMKRGDPAWIGCIYALSIFTGVSLGVLSESSVFPECYAGRKYVKQLHGLWSAPFRITVAMVLLYQKLGVASGSMMLILMIPIQTIVISKIRKLAKDGLQQTDKRVGLVNEILAAMDNVKYDSTPPTRLEELFLTEERILVPNQPLEPGLPAISIKDEKPTLSNIKLEIPVGSLVAVVGGTGEGKTSLVSAMLGKLPPRADSGVVIRGTVAYVPQVSWIFNATTCGSQHLFFECLQCSILAF</sequence>
<protein>
    <recommendedName>
        <fullName evidence="7">ABC transporter domain-containing protein</fullName>
    </recommendedName>
</protein>
<evidence type="ECO:0000313" key="9">
    <source>
        <dbReference type="Proteomes" id="UP000507245"/>
    </source>
</evidence>
<evidence type="ECO:0000256" key="6">
    <source>
        <dbReference type="SAM" id="Phobius"/>
    </source>
</evidence>
<dbReference type="InterPro" id="IPR036640">
    <property type="entry name" value="ABC1_TM_sf"/>
</dbReference>
<keyword evidence="2" id="KW-0547">Nucleotide-binding</keyword>
<dbReference type="PANTHER" id="PTHR24223">
    <property type="entry name" value="ATP-BINDING CASSETTE SUB-FAMILY C"/>
    <property type="match status" value="1"/>
</dbReference>
<dbReference type="Gene3D" id="1.20.1560.10">
    <property type="entry name" value="ABC transporter type 1, transmembrane domain"/>
    <property type="match status" value="1"/>
</dbReference>
<dbReference type="GO" id="GO:0005524">
    <property type="term" value="F:ATP binding"/>
    <property type="evidence" value="ECO:0007669"/>
    <property type="project" value="UniProtKB-KW"/>
</dbReference>
<evidence type="ECO:0000256" key="5">
    <source>
        <dbReference type="ARBA" id="ARBA00023136"/>
    </source>
</evidence>
<dbReference type="GO" id="GO:0016020">
    <property type="term" value="C:membrane"/>
    <property type="evidence" value="ECO:0007669"/>
    <property type="project" value="InterPro"/>
</dbReference>
<accession>A0A6J5XW81</accession>
<evidence type="ECO:0000256" key="2">
    <source>
        <dbReference type="ARBA" id="ARBA00022741"/>
    </source>
</evidence>
<proteinExistence type="predicted"/>
<dbReference type="GO" id="GO:0042626">
    <property type="term" value="F:ATPase-coupled transmembrane transporter activity"/>
    <property type="evidence" value="ECO:0007669"/>
    <property type="project" value="TreeGrafter"/>
</dbReference>
<feature type="transmembrane region" description="Helical" evidence="6">
    <location>
        <begin position="91"/>
        <end position="109"/>
    </location>
</feature>
<dbReference type="InterPro" id="IPR003439">
    <property type="entry name" value="ABC_transporter-like_ATP-bd"/>
</dbReference>
<dbReference type="EMBL" id="CAEKKB010000006">
    <property type="protein sequence ID" value="CAB4315284.1"/>
    <property type="molecule type" value="Genomic_DNA"/>
</dbReference>
<organism evidence="8 9">
    <name type="scientific">Prunus armeniaca</name>
    <name type="common">Apricot</name>
    <name type="synonym">Armeniaca vulgaris</name>
    <dbReference type="NCBI Taxonomy" id="36596"/>
    <lineage>
        <taxon>Eukaryota</taxon>
        <taxon>Viridiplantae</taxon>
        <taxon>Streptophyta</taxon>
        <taxon>Embryophyta</taxon>
        <taxon>Tracheophyta</taxon>
        <taxon>Spermatophyta</taxon>
        <taxon>Magnoliopsida</taxon>
        <taxon>eudicotyledons</taxon>
        <taxon>Gunneridae</taxon>
        <taxon>Pentapetalae</taxon>
        <taxon>rosids</taxon>
        <taxon>fabids</taxon>
        <taxon>Rosales</taxon>
        <taxon>Rosaceae</taxon>
        <taxon>Amygdaloideae</taxon>
        <taxon>Amygdaleae</taxon>
        <taxon>Prunus</taxon>
    </lineage>
</organism>
<keyword evidence="3" id="KW-0067">ATP-binding</keyword>
<dbReference type="PANTHER" id="PTHR24223:SF375">
    <property type="entry name" value="ABC TRANSPORTER C FAMILY MEMBER 11-RELATED"/>
    <property type="match status" value="1"/>
</dbReference>
<gene>
    <name evidence="8" type="ORF">ORAREDHAP_LOCUS39922</name>
</gene>
<dbReference type="Gene3D" id="3.40.50.300">
    <property type="entry name" value="P-loop containing nucleotide triphosphate hydrolases"/>
    <property type="match status" value="1"/>
</dbReference>
<keyword evidence="4 6" id="KW-1133">Transmembrane helix</keyword>